<feature type="transmembrane region" description="Helical" evidence="5">
    <location>
        <begin position="101"/>
        <end position="119"/>
    </location>
</feature>
<dbReference type="AlphaFoldDB" id="A0A9X2L9I1"/>
<reference evidence="7" key="1">
    <citation type="submission" date="2022-07" db="EMBL/GenBank/DDBJ databases">
        <title>Parvularcula maris sp. nov., an algicidal bacterium isolated from seawater.</title>
        <authorList>
            <person name="Li F."/>
        </authorList>
    </citation>
    <scope>NUCLEOTIDE SEQUENCE</scope>
    <source>
        <strain evidence="7">BGMRC 0090</strain>
    </source>
</reference>
<proteinExistence type="predicted"/>
<dbReference type="GO" id="GO:0016020">
    <property type="term" value="C:membrane"/>
    <property type="evidence" value="ECO:0007669"/>
    <property type="project" value="UniProtKB-SubCell"/>
</dbReference>
<feature type="transmembrane region" description="Helical" evidence="5">
    <location>
        <begin position="131"/>
        <end position="149"/>
    </location>
</feature>
<evidence type="ECO:0000256" key="2">
    <source>
        <dbReference type="ARBA" id="ARBA00022692"/>
    </source>
</evidence>
<feature type="transmembrane region" description="Helical" evidence="5">
    <location>
        <begin position="6"/>
        <end position="26"/>
    </location>
</feature>
<protein>
    <submittedName>
        <fullName evidence="7">O-antigen ligase family protein</fullName>
    </submittedName>
</protein>
<feature type="transmembrane region" description="Helical" evidence="5">
    <location>
        <begin position="433"/>
        <end position="451"/>
    </location>
</feature>
<feature type="domain" description="O-antigen ligase-related" evidence="6">
    <location>
        <begin position="274"/>
        <end position="409"/>
    </location>
</feature>
<feature type="transmembrane region" description="Helical" evidence="5">
    <location>
        <begin position="190"/>
        <end position="213"/>
    </location>
</feature>
<keyword evidence="2 5" id="KW-0812">Transmembrane</keyword>
<feature type="transmembrane region" description="Helical" evidence="5">
    <location>
        <begin position="313"/>
        <end position="339"/>
    </location>
</feature>
<gene>
    <name evidence="7" type="ORF">NOG11_08540</name>
</gene>
<dbReference type="GO" id="GO:0016874">
    <property type="term" value="F:ligase activity"/>
    <property type="evidence" value="ECO:0007669"/>
    <property type="project" value="UniProtKB-KW"/>
</dbReference>
<dbReference type="Proteomes" id="UP001142610">
    <property type="component" value="Unassembled WGS sequence"/>
</dbReference>
<feature type="transmembrane region" description="Helical" evidence="5">
    <location>
        <begin position="274"/>
        <end position="301"/>
    </location>
</feature>
<dbReference type="PANTHER" id="PTHR37422:SF13">
    <property type="entry name" value="LIPOPOLYSACCHARIDE BIOSYNTHESIS PROTEIN PA4999-RELATED"/>
    <property type="match status" value="1"/>
</dbReference>
<dbReference type="InterPro" id="IPR051533">
    <property type="entry name" value="WaaL-like"/>
</dbReference>
<evidence type="ECO:0000256" key="4">
    <source>
        <dbReference type="ARBA" id="ARBA00023136"/>
    </source>
</evidence>
<evidence type="ECO:0000256" key="3">
    <source>
        <dbReference type="ARBA" id="ARBA00022989"/>
    </source>
</evidence>
<comment type="caution">
    <text evidence="7">The sequence shown here is derived from an EMBL/GenBank/DDBJ whole genome shotgun (WGS) entry which is preliminary data.</text>
</comment>
<name>A0A9X2L9I1_9PROT</name>
<evidence type="ECO:0000313" key="7">
    <source>
        <dbReference type="EMBL" id="MCQ8185441.1"/>
    </source>
</evidence>
<evidence type="ECO:0000256" key="1">
    <source>
        <dbReference type="ARBA" id="ARBA00004141"/>
    </source>
</evidence>
<accession>A0A9X2L9I1</accession>
<sequence length="504" mass="54250">MTQNLYMLILAGIGGGGALATLLFFGRETLSSQEIVRVGVAFGVLSVAFFLSPHPLIFFFGVVLTMLFYTRKTNFAVVFFIIILSVPGKDISFLQLPGINYVFDLSTLTILGFAGLWTAATNKQKDRTFTLTGKLLLAMLFFYAISVTNRTSLTNDLRAMLTQYVIIAGAFFGVASAIDTRDKLMNVIHTILAMAMVLAGVAIIGQLVGWNFYSGRARELLGLLIRTKSRGALLRMTSTFGQAYISFGIILASLLYFALPLIAKLRGTIAKSVVIISLVVGFLMSGSRTPFLAAAIGFGTLTLMGRNAMSRAFAGGVVGIIALLLLQLTPFGAGLLSYLPLVGERGTDDYRVRLFERGMDIIWDAPLFGDHLYRNKLEDLRQGEGIIDMVNTYLSKALEHGIPYTVLFVSILAVPTIRTATTLPKLRAVDAELAFIGASIVAGISVLMIGFTATSMSAHFEVIIMGLSGLAVAYNRIAARVLTEAPGGKAVHGLAKPWPGTVPA</sequence>
<keyword evidence="4 5" id="KW-0472">Membrane</keyword>
<organism evidence="7 8">
    <name type="scientific">Parvularcula maris</name>
    <dbReference type="NCBI Taxonomy" id="2965077"/>
    <lineage>
        <taxon>Bacteria</taxon>
        <taxon>Pseudomonadati</taxon>
        <taxon>Pseudomonadota</taxon>
        <taxon>Alphaproteobacteria</taxon>
        <taxon>Parvularculales</taxon>
        <taxon>Parvularculaceae</taxon>
        <taxon>Parvularcula</taxon>
    </lineage>
</organism>
<evidence type="ECO:0000256" key="5">
    <source>
        <dbReference type="SAM" id="Phobius"/>
    </source>
</evidence>
<feature type="transmembrane region" description="Helical" evidence="5">
    <location>
        <begin position="38"/>
        <end position="69"/>
    </location>
</feature>
<evidence type="ECO:0000313" key="8">
    <source>
        <dbReference type="Proteomes" id="UP001142610"/>
    </source>
</evidence>
<comment type="subcellular location">
    <subcellularLocation>
        <location evidence="1">Membrane</location>
        <topology evidence="1">Multi-pass membrane protein</topology>
    </subcellularLocation>
</comment>
<feature type="transmembrane region" description="Helical" evidence="5">
    <location>
        <begin position="161"/>
        <end position="178"/>
    </location>
</feature>
<feature type="transmembrane region" description="Helical" evidence="5">
    <location>
        <begin position="401"/>
        <end position="421"/>
    </location>
</feature>
<keyword evidence="8" id="KW-1185">Reference proteome</keyword>
<feature type="transmembrane region" description="Helical" evidence="5">
    <location>
        <begin position="233"/>
        <end position="262"/>
    </location>
</feature>
<dbReference type="Pfam" id="PF04932">
    <property type="entry name" value="Wzy_C"/>
    <property type="match status" value="1"/>
</dbReference>
<dbReference type="InterPro" id="IPR007016">
    <property type="entry name" value="O-antigen_ligase-rel_domated"/>
</dbReference>
<keyword evidence="3 5" id="KW-1133">Transmembrane helix</keyword>
<dbReference type="PANTHER" id="PTHR37422">
    <property type="entry name" value="TEICHURONIC ACID BIOSYNTHESIS PROTEIN TUAE"/>
    <property type="match status" value="1"/>
</dbReference>
<evidence type="ECO:0000259" key="6">
    <source>
        <dbReference type="Pfam" id="PF04932"/>
    </source>
</evidence>
<keyword evidence="7" id="KW-0436">Ligase</keyword>
<feature type="transmembrane region" description="Helical" evidence="5">
    <location>
        <begin position="75"/>
        <end position="94"/>
    </location>
</feature>
<dbReference type="EMBL" id="JANIBC010000005">
    <property type="protein sequence ID" value="MCQ8185441.1"/>
    <property type="molecule type" value="Genomic_DNA"/>
</dbReference>